<reference evidence="1 2" key="1">
    <citation type="submission" date="2019-07" db="EMBL/GenBank/DDBJ databases">
        <authorList>
            <person name="Almisry A."/>
            <person name="Mousa M."/>
            <person name="Gordon L.L."/>
            <person name="Lee M."/>
            <person name="Mandava P."/>
            <person name="Moxley J.T."/>
            <person name="Shaffer C.D."/>
            <person name="Weston-Hafer K.A."/>
            <person name="Garlena R.A."/>
            <person name="Russell D.A."/>
            <person name="Pope W.H."/>
            <person name="Jacobs-Sera D."/>
            <person name="Hatfull G.F."/>
        </authorList>
    </citation>
    <scope>NUCLEOTIDE SEQUENCE [LARGE SCALE GENOMIC DNA]</scope>
</reference>
<protein>
    <submittedName>
        <fullName evidence="1">Uncharacterized protein</fullName>
    </submittedName>
</protein>
<accession>A0A5J6TT30</accession>
<dbReference type="KEGG" id="vg:80019084"/>
<dbReference type="GeneID" id="80019084"/>
<dbReference type="Proteomes" id="UP000326486">
    <property type="component" value="Segment"/>
</dbReference>
<evidence type="ECO:0000313" key="2">
    <source>
        <dbReference type="Proteomes" id="UP000326486"/>
    </source>
</evidence>
<proteinExistence type="predicted"/>
<name>A0A5J6TT30_9CAUD</name>
<keyword evidence="2" id="KW-1185">Reference proteome</keyword>
<evidence type="ECO:0000313" key="1">
    <source>
        <dbReference type="EMBL" id="QFG13214.1"/>
    </source>
</evidence>
<organism evidence="1 2">
    <name type="scientific">Streptomyces phage Gilgamesh</name>
    <dbReference type="NCBI Taxonomy" id="2599890"/>
    <lineage>
        <taxon>Viruses</taxon>
        <taxon>Duplodnaviria</taxon>
        <taxon>Heunggongvirae</taxon>
        <taxon>Uroviricota</taxon>
        <taxon>Caudoviricetes</taxon>
        <taxon>Gilgameshvirus</taxon>
        <taxon>Gilgameshvirus gilgamesh</taxon>
    </lineage>
</organism>
<sequence length="213" mass="23237">MSTTQNVSLQVYAQDGTPIPPTVSREHLLDLVRGAYDRAGTHLERGDVDIELAEVADKAACSLLRDRWNDDFPIAAYVELLTAVAALRAVLGFDPTPTAREVLDWAEELGKRLGSELEDPKSSEYAKFVDGPYSGAILIVPGTLAMPDMGPASTLALPIAWGDTADPGRGEARYKREPAARERVWHYRLDDETVREDARPHITLSDPSVQAGA</sequence>
<dbReference type="RefSeq" id="YP_010754490.1">
    <property type="nucleotide sequence ID" value="NC_073461.1"/>
</dbReference>
<gene>
    <name evidence="1" type="primary">22</name>
    <name evidence="1" type="ORF">SEA_GILGAMESH_22</name>
</gene>
<dbReference type="EMBL" id="MN234216">
    <property type="protein sequence ID" value="QFG13214.1"/>
    <property type="molecule type" value="Genomic_DNA"/>
</dbReference>